<accession>A0A845BHG5</accession>
<evidence type="ECO:0000256" key="3">
    <source>
        <dbReference type="ARBA" id="ARBA00015716"/>
    </source>
</evidence>
<dbReference type="InterPro" id="IPR039255">
    <property type="entry name" value="YceD_bac"/>
</dbReference>
<dbReference type="GO" id="GO:0005829">
    <property type="term" value="C:cytosol"/>
    <property type="evidence" value="ECO:0007669"/>
    <property type="project" value="TreeGrafter"/>
</dbReference>
<keyword evidence="7" id="KW-1185">Reference proteome</keyword>
<evidence type="ECO:0000256" key="5">
    <source>
        <dbReference type="ARBA" id="ARBA00031841"/>
    </source>
</evidence>
<keyword evidence="4" id="KW-0690">Ribosome biogenesis</keyword>
<protein>
    <recommendedName>
        <fullName evidence="3">Large ribosomal RNA subunit accumulation protein YceD</fullName>
    </recommendedName>
    <alternativeName>
        <fullName evidence="5">23S rRNA accumulation protein YceD</fullName>
    </alternativeName>
</protein>
<dbReference type="GO" id="GO:0042254">
    <property type="term" value="P:ribosome biogenesis"/>
    <property type="evidence" value="ECO:0007669"/>
    <property type="project" value="UniProtKB-KW"/>
</dbReference>
<comment type="caution">
    <text evidence="6">The sequence shown here is derived from an EMBL/GenBank/DDBJ whole genome shotgun (WGS) entry which is preliminary data.</text>
</comment>
<dbReference type="InterPro" id="IPR003772">
    <property type="entry name" value="YceD"/>
</dbReference>
<gene>
    <name evidence="6" type="ORF">GQF02_00980</name>
</gene>
<sequence>MSNPILIDPLAFGRDGQSRNGRRTIADLDERVLENLADNSGAVQFTAEGFMDGSRRPSLRLKVTGTVNVICQRCLEPMEYPIESEAVLTFFRDEEKLAAAVEDNEELDAVMAEEELDVIALVEDEIIMGLSLSPKHDQCGDELLEHGKAGKPNPFAVLAALKKPKSE</sequence>
<dbReference type="PANTHER" id="PTHR38099:SF1">
    <property type="entry name" value="LARGE RIBOSOMAL RNA SUBUNIT ACCUMULATION PROTEIN YCED"/>
    <property type="match status" value="1"/>
</dbReference>
<dbReference type="AlphaFoldDB" id="A0A845BHG5"/>
<evidence type="ECO:0000313" key="6">
    <source>
        <dbReference type="EMBL" id="MXR35572.1"/>
    </source>
</evidence>
<evidence type="ECO:0000313" key="7">
    <source>
        <dbReference type="Proteomes" id="UP000467214"/>
    </source>
</evidence>
<dbReference type="EMBL" id="WSSB01000001">
    <property type="protein sequence ID" value="MXR35572.1"/>
    <property type="molecule type" value="Genomic_DNA"/>
</dbReference>
<dbReference type="PANTHER" id="PTHR38099">
    <property type="entry name" value="LARGE RIBOSOMAL RNA SUBUNIT ACCUMULATION PROTEIN YCED"/>
    <property type="match status" value="1"/>
</dbReference>
<name>A0A845BHG5_9NEIS</name>
<comment type="function">
    <text evidence="1">Plays a role in synthesis, processing and/or stability of 23S rRNA.</text>
</comment>
<dbReference type="Proteomes" id="UP000467214">
    <property type="component" value="Unassembled WGS sequence"/>
</dbReference>
<evidence type="ECO:0000256" key="4">
    <source>
        <dbReference type="ARBA" id="ARBA00022517"/>
    </source>
</evidence>
<reference evidence="6 7" key="1">
    <citation type="submission" date="2019-12" db="EMBL/GenBank/DDBJ databases">
        <title>Neisseriaceae gen. nov. sp. Genome sequencing and assembly.</title>
        <authorList>
            <person name="Liu Z."/>
            <person name="Li A."/>
        </authorList>
    </citation>
    <scope>NUCLEOTIDE SEQUENCE [LARGE SCALE GENOMIC DNA]</scope>
    <source>
        <strain evidence="6 7">B2N2-7</strain>
    </source>
</reference>
<evidence type="ECO:0000256" key="2">
    <source>
        <dbReference type="ARBA" id="ARBA00010740"/>
    </source>
</evidence>
<organism evidence="6 7">
    <name type="scientific">Craterilacuibacter sinensis</name>
    <dbReference type="NCBI Taxonomy" id="2686017"/>
    <lineage>
        <taxon>Bacteria</taxon>
        <taxon>Pseudomonadati</taxon>
        <taxon>Pseudomonadota</taxon>
        <taxon>Betaproteobacteria</taxon>
        <taxon>Neisseriales</taxon>
        <taxon>Neisseriaceae</taxon>
        <taxon>Craterilacuibacter</taxon>
    </lineage>
</organism>
<comment type="similarity">
    <text evidence="2">Belongs to the DUF177 domain family.</text>
</comment>
<evidence type="ECO:0000256" key="1">
    <source>
        <dbReference type="ARBA" id="ARBA00002868"/>
    </source>
</evidence>
<dbReference type="RefSeq" id="WP_124734056.1">
    <property type="nucleotide sequence ID" value="NZ_WSSB01000001.1"/>
</dbReference>
<proteinExistence type="inferred from homology"/>
<dbReference type="Pfam" id="PF02620">
    <property type="entry name" value="YceD"/>
    <property type="match status" value="1"/>
</dbReference>